<evidence type="ECO:0000313" key="3">
    <source>
        <dbReference type="Proteomes" id="UP000249688"/>
    </source>
</evidence>
<organism evidence="2 3">
    <name type="scientific">Humitalea rosea</name>
    <dbReference type="NCBI Taxonomy" id="990373"/>
    <lineage>
        <taxon>Bacteria</taxon>
        <taxon>Pseudomonadati</taxon>
        <taxon>Pseudomonadota</taxon>
        <taxon>Alphaproteobacteria</taxon>
        <taxon>Acetobacterales</taxon>
        <taxon>Roseomonadaceae</taxon>
        <taxon>Humitalea</taxon>
    </lineage>
</organism>
<dbReference type="Proteomes" id="UP000249688">
    <property type="component" value="Unassembled WGS sequence"/>
</dbReference>
<proteinExistence type="predicted"/>
<protein>
    <submittedName>
        <fullName evidence="2">Uncharacterized protein</fullName>
    </submittedName>
</protein>
<dbReference type="RefSeq" id="WP_158537211.1">
    <property type="nucleotide sequence ID" value="NZ_QKYU01000011.1"/>
</dbReference>
<keyword evidence="1" id="KW-1133">Transmembrane helix</keyword>
<keyword evidence="3" id="KW-1185">Reference proteome</keyword>
<dbReference type="AlphaFoldDB" id="A0A2W7IGG6"/>
<dbReference type="EMBL" id="QKYU01000011">
    <property type="protein sequence ID" value="PZW45686.1"/>
    <property type="molecule type" value="Genomic_DNA"/>
</dbReference>
<evidence type="ECO:0000313" key="2">
    <source>
        <dbReference type="EMBL" id="PZW45686.1"/>
    </source>
</evidence>
<gene>
    <name evidence="2" type="ORF">C8P66_111101</name>
</gene>
<feature type="transmembrane region" description="Helical" evidence="1">
    <location>
        <begin position="25"/>
        <end position="47"/>
    </location>
</feature>
<name>A0A2W7IGG6_9PROT</name>
<sequence length="48" mass="5084">MPNPPEPVHAPDSPTGVRQGKRLGVVWIMLSVSLTLAIIGMLLAYAVS</sequence>
<keyword evidence="1" id="KW-0812">Transmembrane</keyword>
<reference evidence="2 3" key="1">
    <citation type="submission" date="2018-06" db="EMBL/GenBank/DDBJ databases">
        <title>Genomic Encyclopedia of Archaeal and Bacterial Type Strains, Phase II (KMG-II): from individual species to whole genera.</title>
        <authorList>
            <person name="Goeker M."/>
        </authorList>
    </citation>
    <scope>NUCLEOTIDE SEQUENCE [LARGE SCALE GENOMIC DNA]</scope>
    <source>
        <strain evidence="2 3">DSM 24525</strain>
    </source>
</reference>
<comment type="caution">
    <text evidence="2">The sequence shown here is derived from an EMBL/GenBank/DDBJ whole genome shotgun (WGS) entry which is preliminary data.</text>
</comment>
<keyword evidence="1" id="KW-0472">Membrane</keyword>
<evidence type="ECO:0000256" key="1">
    <source>
        <dbReference type="SAM" id="Phobius"/>
    </source>
</evidence>
<accession>A0A2W7IGG6</accession>